<gene>
    <name evidence="3" type="ORF">UT11_C0005G0035</name>
</gene>
<proteinExistence type="predicted"/>
<dbReference type="InterPro" id="IPR050505">
    <property type="entry name" value="WDR55/POC1"/>
</dbReference>
<dbReference type="PANTHER" id="PTHR44019:SF8">
    <property type="entry name" value="POC1 CENTRIOLAR PROTEIN HOMOLOG"/>
    <property type="match status" value="1"/>
</dbReference>
<dbReference type="AlphaFoldDB" id="A0A0G0NX98"/>
<dbReference type="InterPro" id="IPR011047">
    <property type="entry name" value="Quinoprotein_ADH-like_sf"/>
</dbReference>
<name>A0A0G0NX98_9BACT</name>
<keyword evidence="1" id="KW-0853">WD repeat</keyword>
<dbReference type="InterPro" id="IPR001680">
    <property type="entry name" value="WD40_rpt"/>
</dbReference>
<comment type="caution">
    <text evidence="3">The sequence shown here is derived from an EMBL/GenBank/DDBJ whole genome shotgun (WGS) entry which is preliminary data.</text>
</comment>
<dbReference type="SUPFAM" id="SSF50998">
    <property type="entry name" value="Quinoprotein alcohol dehydrogenase-like"/>
    <property type="match status" value="1"/>
</dbReference>
<dbReference type="InterPro" id="IPR015943">
    <property type="entry name" value="WD40/YVTN_repeat-like_dom_sf"/>
</dbReference>
<sequence length="621" mass="69564">MIIFAFIFFVLVSLTFAELKSSYNIPKKLTAEEMKDGPSLSNSVMYPQWGVPCTNFTYKVMYQDEKGREPEYVRINLNGKWHDMIKKVGSAKSGALYVYYYVPTSTRANFFYMEASNGVGKARAAIIDSPDQGPVLYTEKFDNNQIILLDKNGKEIWTYDTLYDQVEGVAISKDGNYIAAVTNQYIYLFSKESKEPLWSYCENCRVVPMASTNMAGIAISADGNYIAAALQSRLYFFEKGSNKPLWTKDIESSAIGIDMSDDANVMAIGTANAGKKGDKLFLFDKEGNKLGEYRATHPDYEQTGNFYQPDVTPDGKYVSSSTGCPDRRAYLFSGQGDLLFRSEQLTYDSPVHKSAISDDGSLIAYSLDHSQGKDIVILFNKEGKKLWGFSSQNDATSRAISISADGNYIASGTSAGNIYLFSKNNNKPLWKFSESGLNQIGEVKLNAEGSLLAAGGTSKKIYLFSKESNSPLWKYDVNTWITKLDFNGEYIVAGTGLREYIGEYIAEEKDFQCNEIIQPISMEEMERYSEEGTGEREERDFEGKIVCGDGMCVPSIETYENCPQDCCGENCDENLDEGEIEKKSKEIEGFKEREDISSVKEKEKKGLFQLIIGFFSRLFGK</sequence>
<dbReference type="Gene3D" id="2.130.10.10">
    <property type="entry name" value="YVTN repeat-like/Quinoprotein amine dehydrogenase"/>
    <property type="match status" value="2"/>
</dbReference>
<evidence type="ECO:0000256" key="1">
    <source>
        <dbReference type="ARBA" id="ARBA00022574"/>
    </source>
</evidence>
<keyword evidence="2" id="KW-0677">Repeat</keyword>
<accession>A0A0G0NX98</accession>
<reference evidence="3 4" key="1">
    <citation type="journal article" date="2015" name="Nature">
        <title>rRNA introns, odd ribosomes, and small enigmatic genomes across a large radiation of phyla.</title>
        <authorList>
            <person name="Brown C.T."/>
            <person name="Hug L.A."/>
            <person name="Thomas B.C."/>
            <person name="Sharon I."/>
            <person name="Castelle C.J."/>
            <person name="Singh A."/>
            <person name="Wilkins M.J."/>
            <person name="Williams K.H."/>
            <person name="Banfield J.F."/>
        </authorList>
    </citation>
    <scope>NUCLEOTIDE SEQUENCE [LARGE SCALE GENOMIC DNA]</scope>
</reference>
<dbReference type="PANTHER" id="PTHR44019">
    <property type="entry name" value="WD REPEAT-CONTAINING PROTEIN 55"/>
    <property type="match status" value="1"/>
</dbReference>
<dbReference type="Proteomes" id="UP000033934">
    <property type="component" value="Unassembled WGS sequence"/>
</dbReference>
<evidence type="ECO:0000313" key="4">
    <source>
        <dbReference type="Proteomes" id="UP000033934"/>
    </source>
</evidence>
<evidence type="ECO:0000313" key="3">
    <source>
        <dbReference type="EMBL" id="KKQ90494.1"/>
    </source>
</evidence>
<dbReference type="EMBL" id="LBVO01000005">
    <property type="protein sequence ID" value="KKQ90494.1"/>
    <property type="molecule type" value="Genomic_DNA"/>
</dbReference>
<organism evidence="3 4">
    <name type="scientific">Berkelbacteria bacterium GW2011_GWA2_38_9</name>
    <dbReference type="NCBI Taxonomy" id="1618334"/>
    <lineage>
        <taxon>Bacteria</taxon>
        <taxon>Candidatus Berkelbacteria</taxon>
    </lineage>
</organism>
<protein>
    <submittedName>
        <fullName evidence="3">Uncharacterized protein</fullName>
    </submittedName>
</protein>
<dbReference type="SMART" id="SM00320">
    <property type="entry name" value="WD40"/>
    <property type="match status" value="3"/>
</dbReference>
<evidence type="ECO:0000256" key="2">
    <source>
        <dbReference type="ARBA" id="ARBA00022737"/>
    </source>
</evidence>